<feature type="compositionally biased region" description="Basic and acidic residues" evidence="11">
    <location>
        <begin position="912"/>
        <end position="925"/>
    </location>
</feature>
<feature type="compositionally biased region" description="Polar residues" evidence="11">
    <location>
        <begin position="1306"/>
        <end position="1316"/>
    </location>
</feature>
<dbReference type="InterPro" id="IPR001611">
    <property type="entry name" value="Leu-rich_rpt"/>
</dbReference>
<dbReference type="InterPro" id="IPR003599">
    <property type="entry name" value="Ig_sub"/>
</dbReference>
<feature type="chain" id="PRO_5034512249" evidence="12">
    <location>
        <begin position="51"/>
        <end position="2460"/>
    </location>
</feature>
<keyword evidence="7" id="KW-0472">Membrane</keyword>
<keyword evidence="8" id="KW-1015">Disulfide bond</keyword>
<dbReference type="FunFam" id="2.60.40.10:FF:000076">
    <property type="entry name" value="Leucine-rich repeat and Ig domain-containing 4"/>
    <property type="match status" value="3"/>
</dbReference>
<dbReference type="Gene3D" id="2.60.40.10">
    <property type="entry name" value="Immunoglobulins"/>
    <property type="match status" value="12"/>
</dbReference>
<name>A0A8C1YYW5_CYPCA</name>
<protein>
    <submittedName>
        <fullName evidence="14">Immunoglobulin superfamily, member 10</fullName>
    </submittedName>
</protein>
<feature type="domain" description="Ig-like" evidence="13">
    <location>
        <begin position="1580"/>
        <end position="1670"/>
    </location>
</feature>
<feature type="domain" description="Ig-like" evidence="13">
    <location>
        <begin position="1678"/>
        <end position="1769"/>
    </location>
</feature>
<dbReference type="SMART" id="SM00406">
    <property type="entry name" value="IGv"/>
    <property type="match status" value="5"/>
</dbReference>
<dbReference type="SMART" id="SM00409">
    <property type="entry name" value="IG"/>
    <property type="match status" value="12"/>
</dbReference>
<evidence type="ECO:0000256" key="4">
    <source>
        <dbReference type="ARBA" id="ARBA00022729"/>
    </source>
</evidence>
<reference evidence="14" key="1">
    <citation type="submission" date="2025-08" db="UniProtKB">
        <authorList>
            <consortium name="Ensembl"/>
        </authorList>
    </citation>
    <scope>IDENTIFICATION</scope>
</reference>
<feature type="signal peptide" evidence="12">
    <location>
        <begin position="1"/>
        <end position="50"/>
    </location>
</feature>
<evidence type="ECO:0000313" key="14">
    <source>
        <dbReference type="Ensembl" id="ENSCCRP00015040498.1"/>
    </source>
</evidence>
<dbReference type="Pfam" id="PF07679">
    <property type="entry name" value="I-set"/>
    <property type="match status" value="7"/>
</dbReference>
<keyword evidence="9" id="KW-0325">Glycoprotein</keyword>
<dbReference type="CDD" id="cd00096">
    <property type="entry name" value="Ig"/>
    <property type="match status" value="2"/>
</dbReference>
<proteinExistence type="predicted"/>
<dbReference type="InterPro" id="IPR013783">
    <property type="entry name" value="Ig-like_fold"/>
</dbReference>
<dbReference type="SMART" id="SM00082">
    <property type="entry name" value="LRRCT"/>
    <property type="match status" value="1"/>
</dbReference>
<evidence type="ECO:0000256" key="5">
    <source>
        <dbReference type="ARBA" id="ARBA00022737"/>
    </source>
</evidence>
<feature type="domain" description="Ig-like" evidence="13">
    <location>
        <begin position="1777"/>
        <end position="1870"/>
    </location>
</feature>
<feature type="domain" description="Ig-like" evidence="13">
    <location>
        <begin position="469"/>
        <end position="590"/>
    </location>
</feature>
<dbReference type="Proteomes" id="UP000694700">
    <property type="component" value="Unplaced"/>
</dbReference>
<dbReference type="Pfam" id="PF13927">
    <property type="entry name" value="Ig_3"/>
    <property type="match status" value="5"/>
</dbReference>
<accession>A0A8C1YYW5</accession>
<feature type="domain" description="Ig-like" evidence="13">
    <location>
        <begin position="2271"/>
        <end position="2356"/>
    </location>
</feature>
<evidence type="ECO:0000256" key="3">
    <source>
        <dbReference type="ARBA" id="ARBA00022692"/>
    </source>
</evidence>
<evidence type="ECO:0000256" key="2">
    <source>
        <dbReference type="ARBA" id="ARBA00022614"/>
    </source>
</evidence>
<gene>
    <name evidence="14" type="primary">igsf10</name>
</gene>
<feature type="region of interest" description="Disordered" evidence="11">
    <location>
        <begin position="1284"/>
        <end position="1437"/>
    </location>
</feature>
<dbReference type="FunFam" id="2.60.40.10:FF:000621">
    <property type="entry name" value="Immunoglobulin superfamily member 10"/>
    <property type="match status" value="1"/>
</dbReference>
<dbReference type="SMART" id="SM00408">
    <property type="entry name" value="IGc2"/>
    <property type="match status" value="12"/>
</dbReference>
<dbReference type="InterPro" id="IPR050467">
    <property type="entry name" value="LRFN"/>
</dbReference>
<feature type="region of interest" description="Disordered" evidence="11">
    <location>
        <begin position="912"/>
        <end position="935"/>
    </location>
</feature>
<dbReference type="SUPFAM" id="SSF48726">
    <property type="entry name" value="Immunoglobulin"/>
    <property type="match status" value="12"/>
</dbReference>
<dbReference type="InterPro" id="IPR007110">
    <property type="entry name" value="Ig-like_dom"/>
</dbReference>
<evidence type="ECO:0000256" key="11">
    <source>
        <dbReference type="SAM" id="MobiDB-lite"/>
    </source>
</evidence>
<keyword evidence="6" id="KW-1133">Transmembrane helix</keyword>
<feature type="compositionally biased region" description="Low complexity" evidence="11">
    <location>
        <begin position="1356"/>
        <end position="1370"/>
    </location>
</feature>
<keyword evidence="2" id="KW-0433">Leucine-rich repeat</keyword>
<keyword evidence="10" id="KW-0393">Immunoglobulin domain</keyword>
<feature type="compositionally biased region" description="Basic residues" evidence="11">
    <location>
        <begin position="1321"/>
        <end position="1342"/>
    </location>
</feature>
<keyword evidence="3" id="KW-0812">Transmembrane</keyword>
<feature type="domain" description="Ig-like" evidence="13">
    <location>
        <begin position="2366"/>
        <end position="2460"/>
    </location>
</feature>
<sequence>MINGNLSLSKIKKKQTSFFRMCGPTAESCLLWRFMVLLCVLANITHRSSGCPKSCVCYAPSEVHCTFRYLSEIPRDIQPAVERINLGYNSLSTLKVNSLSGLKNLELLMLHSNIIKTVEDSSFHDLTSLQVLKMSYNRIEKLNKDTFRGLDNVVRLHIDHNHITFIHPESFYGLKMLQLINLEGNLLQQLHPDTFISLRFSQILKWSSLKTIYLSDNALTTLPATIFSGCYKIENLFLSGNPWSCDCRMGWLEQWLEKHPGVLKCKRDRKFLKEQCPICEFPITLRGSSIAHLQRDSYTCSRPWIHPHLKQNNFTLDDGGYTSVSPKDFVEPIGMLEMNITDHFHNYAWIACVVQRPTVMENLTANFGPNGKDLTALSAIISTSLVCNIDYDNIHQIWNILAMYSESPMRLEREVLLSMQPGTVYTYKQVASTEDDIFTEIKAKIKANHEWLMQSTVLLQLDRITTTFPNLTIKYLSNVQIDVDSSKDIGDRYGWAMIRTDNQTKTEYSVLAGGVIELNCQTFGDPKPNIEWILPDGSRLRAPYNSEDQRILVAYDGRLTFKSVEISDTGVYHCITTNFLDADVLAFRVTVLPQNIEEQEINGIRISHTLGQNLRLDCASASSPEASVQWILPDHTILDKSYGNRKLYRNGTLVIHGLTSQDKGFYRCLVGNFLGADLLASHITVHGDMSNSTELKESGDHVVQIIKDSQKLGSRYRSHRVSEESRSITSGRPYTWLQSRFHKVPTGRKGNRRNSGRVFNKKYQKEDATFIDMSQIKRANKKTISLEVSKTPSDDNDATSGDGISEDEFIVMTTSQTLEHSTIKIKDAKIPETYKTGNSGFIEVKHDSTSNMLKANEKTNLVTTTSHSHTQTHATPIIATYTLSDYGTQRDETTLNTTKSAYILSQSDGKKKYEKTTNRPSEAAEHLFSGDSEEVTTGTPPLYNFQGPNVTYLEPKSQAIFTAVTTTKEDQEKITFQTTQRIKSELLPGSTIISKHQIQIVPSKKMRSGKKGNFHGRRRIIRPSKITDMQSLLNRFKNLSINKEENLTFSHTVDKITVCGDGKRVTSRVSTDKCKTSVDQSLLNHTARFHMSSSFLRVTEKPVITTHLSGSEKIYAVTDSQMSATIVPTISEDSSDSKGYFNSVEKELTFTTTSTMTVSSKITQEKIQWHRQFGNKGEMKETLNKHQASNSFTLSTNKEQRASASTEEPYKATTTVPTTELKRTLMIVSPPMTRENDNIPETSFEDSSGSFSFIETNFSDNVITPSTKAEFFTFTAFRELSTTTQSMGVSQTLATPPTVGPKLKQDTVQNKSSGSLTGLWRKQKPGYHRRGSRRRRPIKKTTTKSPVISVTKIADTPATTKSTTTASQTKHSGAILRPLYTPLEEPERSPSPDSTGSGEEWRDSNMFSTTSFPEVITLTTKPTTASDKPQSRTVTSGTMTSLTSYTFTPFPHGSSTFNLNTFDHSTRYDTSSLRDYSITFKPRINGGKAASFTVLSNSDAFLPCEATGNPEPIISWNRFSSTTGNMLTIKGKLGKFEVLKNGTLFIQKANIRDQGQYICFAQNEYGSDKLVVTLSVVAYPTRILEKKMRDIKVLAGKTVHLECRTEGRPVPIVSWILPNHTEVKGSITEPGRVTVTKMGTLTIQDVSVLDSGHYKCIASNPAGTDTATVRLQVVATPPAILEEKRQLVRADIGQNLFLACSTYGDPRPTTHWVLHDGTIVQPLTYSHTKVSVFGNGTLYLRDIQITESGKYECIATSSTGSERRVVTLSVKRTETAPQITETSQQRTDVIYGGRLHLNCSAVGDPKPQIIWRLPSKALVDQSHRMGSRIKVLENGTLTIESVNEKDAGDFLCVARNKVGDDVQLLRVSVSMKPARIEPNVFSRRQVPYGNDLKVDCVAAGVPMPEISWGLPDGTLVNSALQADGTEDDQFKRYTLFNNGTLYLNEVGSDEEGDYTCYAENKLGKDKMHVHISVVTAVPHIQHPNLSYAKVKPGGNVRFDCKAIGEPKPKVFWMLPSKDMIAASNERYLVHANGSLDIRNVKLADAGEYVCMARNAAGEENKVYKLDIDGNPPIINGFNQNRTVMKDTAVKYTRKLIDCKAEGYPVPKITWIMPDNIFITAPYYGSRINVHSNGTLEIRNVRPSDSAEFICMAQNDGGEAVMLVQLEVTDKLRRPIFNNPFNERVVTRVGRTAVLNCSADGQPIPEITWTLPNRTRLSGTPGFKGSRYHLGTDGTFVIYNSSIEDTGKYRCAAKNKVGYIEKLVIFEVIQKPYILTRPKGIIQGISGQSLFLHCLTDGIQPRISWTTPGGFVLARPQASGRFHLMDNGTLVVHETIIHDRGNYVCRAKNDAGEAVLSVPVVIVAYPPQITNGPPPTVRGVAGVPVHLKCVANGVPTPQITWELPDRSILSTGKERPLDSEVLHAQGTLIIRKPTGAHSGAYKCIAFNYLGRDTRATYMTVI</sequence>
<feature type="region of interest" description="Disordered" evidence="11">
    <location>
        <begin position="1193"/>
        <end position="1216"/>
    </location>
</feature>
<dbReference type="GO" id="GO:0016020">
    <property type="term" value="C:membrane"/>
    <property type="evidence" value="ECO:0007669"/>
    <property type="project" value="UniProtKB-SubCell"/>
</dbReference>
<dbReference type="InterPro" id="IPR003591">
    <property type="entry name" value="Leu-rich_rpt_typical-subtyp"/>
</dbReference>
<organism evidence="14 15">
    <name type="scientific">Cyprinus carpio</name>
    <name type="common">Common carp</name>
    <dbReference type="NCBI Taxonomy" id="7962"/>
    <lineage>
        <taxon>Eukaryota</taxon>
        <taxon>Metazoa</taxon>
        <taxon>Chordata</taxon>
        <taxon>Craniata</taxon>
        <taxon>Vertebrata</taxon>
        <taxon>Euteleostomi</taxon>
        <taxon>Actinopterygii</taxon>
        <taxon>Neopterygii</taxon>
        <taxon>Teleostei</taxon>
        <taxon>Ostariophysi</taxon>
        <taxon>Cypriniformes</taxon>
        <taxon>Cyprinidae</taxon>
        <taxon>Cyprininae</taxon>
        <taxon>Cyprinus</taxon>
    </lineage>
</organism>
<feature type="domain" description="Ig-like" evidence="13">
    <location>
        <begin position="2071"/>
        <end position="2168"/>
    </location>
</feature>
<dbReference type="PROSITE" id="PS50835">
    <property type="entry name" value="IG_LIKE"/>
    <property type="match status" value="12"/>
</dbReference>
<dbReference type="InterPro" id="IPR013098">
    <property type="entry name" value="Ig_I-set"/>
</dbReference>
<dbReference type="FunFam" id="3.80.10.10:FF:000103">
    <property type="entry name" value="Immunoglobulin superfamily member 10"/>
    <property type="match status" value="1"/>
</dbReference>
<feature type="domain" description="Ig-like" evidence="13">
    <location>
        <begin position="1482"/>
        <end position="1575"/>
    </location>
</feature>
<dbReference type="InterPro" id="IPR036179">
    <property type="entry name" value="Ig-like_dom_sf"/>
</dbReference>
<evidence type="ECO:0000256" key="6">
    <source>
        <dbReference type="ARBA" id="ARBA00022989"/>
    </source>
</evidence>
<evidence type="ECO:0000256" key="12">
    <source>
        <dbReference type="SAM" id="SignalP"/>
    </source>
</evidence>
<evidence type="ECO:0000256" key="10">
    <source>
        <dbReference type="ARBA" id="ARBA00023319"/>
    </source>
</evidence>
<evidence type="ECO:0000259" key="13">
    <source>
        <dbReference type="PROSITE" id="PS50835"/>
    </source>
</evidence>
<evidence type="ECO:0000256" key="7">
    <source>
        <dbReference type="ARBA" id="ARBA00023136"/>
    </source>
</evidence>
<comment type="subcellular location">
    <subcellularLocation>
        <location evidence="1">Membrane</location>
        <topology evidence="1">Single-pass membrane protein</topology>
    </subcellularLocation>
</comment>
<feature type="compositionally biased region" description="Polar residues" evidence="11">
    <location>
        <begin position="1284"/>
        <end position="1295"/>
    </location>
</feature>
<keyword evidence="5" id="KW-0677">Repeat</keyword>
<dbReference type="InterPro" id="IPR000483">
    <property type="entry name" value="Cys-rich_flank_reg_C"/>
</dbReference>
<dbReference type="Pfam" id="PF13855">
    <property type="entry name" value="LRR_8"/>
    <property type="match status" value="1"/>
</dbReference>
<dbReference type="InterPro" id="IPR003598">
    <property type="entry name" value="Ig_sub2"/>
</dbReference>
<feature type="compositionally biased region" description="Polar residues" evidence="11">
    <location>
        <begin position="1405"/>
        <end position="1437"/>
    </location>
</feature>
<dbReference type="Gene3D" id="3.80.10.10">
    <property type="entry name" value="Ribonuclease Inhibitor"/>
    <property type="match status" value="2"/>
</dbReference>
<dbReference type="PANTHER" id="PTHR45842:SF2">
    <property type="entry name" value="IMMUNOGLOBULIN SUPERFAMILY MEMBER 10"/>
    <property type="match status" value="1"/>
</dbReference>
<feature type="domain" description="Ig-like" evidence="13">
    <location>
        <begin position="2174"/>
        <end position="2254"/>
    </location>
</feature>
<feature type="domain" description="Ig-like" evidence="13">
    <location>
        <begin position="1983"/>
        <end position="2068"/>
    </location>
</feature>
<dbReference type="PANTHER" id="PTHR45842">
    <property type="entry name" value="SYNAPTIC ADHESION-LIKE MOLECULE SALM"/>
    <property type="match status" value="1"/>
</dbReference>
<dbReference type="InterPro" id="IPR032675">
    <property type="entry name" value="LRR_dom_sf"/>
</dbReference>
<evidence type="ECO:0000256" key="8">
    <source>
        <dbReference type="ARBA" id="ARBA00023157"/>
    </source>
</evidence>
<dbReference type="FunFam" id="3.80.10.10:FF:001662">
    <property type="entry name" value="Immunoglobulin superfamily, member 10"/>
    <property type="match status" value="1"/>
</dbReference>
<evidence type="ECO:0000256" key="1">
    <source>
        <dbReference type="ARBA" id="ARBA00004167"/>
    </source>
</evidence>
<dbReference type="InterPro" id="IPR013106">
    <property type="entry name" value="Ig_V-set"/>
</dbReference>
<keyword evidence="4 12" id="KW-0732">Signal</keyword>
<dbReference type="SUPFAM" id="SSF52058">
    <property type="entry name" value="L domain-like"/>
    <property type="match status" value="1"/>
</dbReference>
<feature type="domain" description="Ig-like" evidence="13">
    <location>
        <begin position="593"/>
        <end position="686"/>
    </location>
</feature>
<dbReference type="Ensembl" id="ENSCCRT00015041879.1">
    <property type="protein sequence ID" value="ENSCCRP00015040498.1"/>
    <property type="gene ID" value="ENSCCRG00015016815.1"/>
</dbReference>
<feature type="domain" description="Ig-like" evidence="13">
    <location>
        <begin position="1878"/>
        <end position="1972"/>
    </location>
</feature>
<dbReference type="SMART" id="SM00369">
    <property type="entry name" value="LRR_TYP"/>
    <property type="match status" value="6"/>
</dbReference>
<evidence type="ECO:0000256" key="9">
    <source>
        <dbReference type="ARBA" id="ARBA00023180"/>
    </source>
</evidence>
<evidence type="ECO:0000313" key="15">
    <source>
        <dbReference type="Proteomes" id="UP000694700"/>
    </source>
</evidence>